<sequence>MLCKLASLCVELTRVIKKGDHVVAIGDNDQDDWQHGIFIGTSEGIVNFGTEKQSVSEIEDLLTFVKNRSLVRINYKMKCLDPLETSYFAQQKEYFVPRDSAAHNAIKCKIGKSEPNEILRLLPKNIQSLMQKANQPDILQLLRKCIDEILWFWK</sequence>
<dbReference type="EMBL" id="CACVKT020001174">
    <property type="protein sequence ID" value="CAC5365717.1"/>
    <property type="molecule type" value="Genomic_DNA"/>
</dbReference>
<name>A0A6J8ADF8_MYTCO</name>
<evidence type="ECO:0000313" key="1">
    <source>
        <dbReference type="EMBL" id="CAC5365717.1"/>
    </source>
</evidence>
<reference evidence="1 2" key="1">
    <citation type="submission" date="2020-06" db="EMBL/GenBank/DDBJ databases">
        <authorList>
            <person name="Li R."/>
            <person name="Bekaert M."/>
        </authorList>
    </citation>
    <scope>NUCLEOTIDE SEQUENCE [LARGE SCALE GENOMIC DNA]</scope>
    <source>
        <strain evidence="2">wild</strain>
    </source>
</reference>
<dbReference type="AlphaFoldDB" id="A0A6J8ADF8"/>
<evidence type="ECO:0000313" key="2">
    <source>
        <dbReference type="Proteomes" id="UP000507470"/>
    </source>
</evidence>
<accession>A0A6J8ADF8</accession>
<keyword evidence="2" id="KW-1185">Reference proteome</keyword>
<gene>
    <name evidence="1" type="ORF">MCOR_6276</name>
</gene>
<protein>
    <submittedName>
        <fullName evidence="1">Uncharacterized protein</fullName>
    </submittedName>
</protein>
<organism evidence="1 2">
    <name type="scientific">Mytilus coruscus</name>
    <name type="common">Sea mussel</name>
    <dbReference type="NCBI Taxonomy" id="42192"/>
    <lineage>
        <taxon>Eukaryota</taxon>
        <taxon>Metazoa</taxon>
        <taxon>Spiralia</taxon>
        <taxon>Lophotrochozoa</taxon>
        <taxon>Mollusca</taxon>
        <taxon>Bivalvia</taxon>
        <taxon>Autobranchia</taxon>
        <taxon>Pteriomorphia</taxon>
        <taxon>Mytilida</taxon>
        <taxon>Mytiloidea</taxon>
        <taxon>Mytilidae</taxon>
        <taxon>Mytilinae</taxon>
        <taxon>Mytilus</taxon>
    </lineage>
</organism>
<dbReference type="Proteomes" id="UP000507470">
    <property type="component" value="Unassembled WGS sequence"/>
</dbReference>
<proteinExistence type="predicted"/>